<accession>D3Q7W5</accession>
<dbReference type="SUPFAM" id="SSF53850">
    <property type="entry name" value="Periplasmic binding protein-like II"/>
    <property type="match status" value="1"/>
</dbReference>
<name>D3Q7W5_STANL</name>
<keyword evidence="3 4" id="KW-0732">Signal</keyword>
<proteinExistence type="inferred from homology"/>
<keyword evidence="2" id="KW-0813">Transport</keyword>
<dbReference type="InterPro" id="IPR006059">
    <property type="entry name" value="SBP"/>
</dbReference>
<evidence type="ECO:0000313" key="6">
    <source>
        <dbReference type="Proteomes" id="UP000000844"/>
    </source>
</evidence>
<dbReference type="GO" id="GO:0015768">
    <property type="term" value="P:maltose transport"/>
    <property type="evidence" value="ECO:0007669"/>
    <property type="project" value="TreeGrafter"/>
</dbReference>
<dbReference type="GO" id="GO:0042956">
    <property type="term" value="P:maltodextrin transmembrane transport"/>
    <property type="evidence" value="ECO:0007669"/>
    <property type="project" value="TreeGrafter"/>
</dbReference>
<feature type="signal peptide" evidence="4">
    <location>
        <begin position="1"/>
        <end position="29"/>
    </location>
</feature>
<dbReference type="Pfam" id="PF01547">
    <property type="entry name" value="SBP_bac_1"/>
    <property type="match status" value="1"/>
</dbReference>
<dbReference type="Gene3D" id="3.40.190.10">
    <property type="entry name" value="Periplasmic binding protein-like II"/>
    <property type="match status" value="1"/>
</dbReference>
<evidence type="ECO:0000256" key="1">
    <source>
        <dbReference type="ARBA" id="ARBA00008520"/>
    </source>
</evidence>
<dbReference type="PROSITE" id="PS51257">
    <property type="entry name" value="PROKAR_LIPOPROTEIN"/>
    <property type="match status" value="1"/>
</dbReference>
<evidence type="ECO:0000256" key="4">
    <source>
        <dbReference type="SAM" id="SignalP"/>
    </source>
</evidence>
<dbReference type="STRING" id="446470.Snas_0758"/>
<dbReference type="PANTHER" id="PTHR30061">
    <property type="entry name" value="MALTOSE-BINDING PERIPLASMIC PROTEIN"/>
    <property type="match status" value="1"/>
</dbReference>
<dbReference type="GO" id="GO:0055052">
    <property type="term" value="C:ATP-binding cassette (ABC) transporter complex, substrate-binding subunit-containing"/>
    <property type="evidence" value="ECO:0007669"/>
    <property type="project" value="TreeGrafter"/>
</dbReference>
<comment type="similarity">
    <text evidence="1">Belongs to the bacterial solute-binding protein 1 family.</text>
</comment>
<gene>
    <name evidence="5" type="ordered locus">Snas_0758</name>
</gene>
<feature type="chain" id="PRO_5003049780" evidence="4">
    <location>
        <begin position="30"/>
        <end position="443"/>
    </location>
</feature>
<keyword evidence="6" id="KW-1185">Reference proteome</keyword>
<organism evidence="5 6">
    <name type="scientific">Stackebrandtia nassauensis (strain DSM 44728 / CIP 108903 / NRRL B-16338 / NBRC 102104 / LLR-40K-21)</name>
    <dbReference type="NCBI Taxonomy" id="446470"/>
    <lineage>
        <taxon>Bacteria</taxon>
        <taxon>Bacillati</taxon>
        <taxon>Actinomycetota</taxon>
        <taxon>Actinomycetes</taxon>
        <taxon>Glycomycetales</taxon>
        <taxon>Glycomycetaceae</taxon>
        <taxon>Stackebrandtia</taxon>
    </lineage>
</organism>
<evidence type="ECO:0000256" key="3">
    <source>
        <dbReference type="ARBA" id="ARBA00022729"/>
    </source>
</evidence>
<dbReference type="eggNOG" id="COG1653">
    <property type="taxonomic scope" value="Bacteria"/>
</dbReference>
<evidence type="ECO:0000256" key="2">
    <source>
        <dbReference type="ARBA" id="ARBA00022448"/>
    </source>
</evidence>
<dbReference type="EMBL" id="CP001778">
    <property type="protein sequence ID" value="ADD40470.1"/>
    <property type="molecule type" value="Genomic_DNA"/>
</dbReference>
<dbReference type="HOGENOM" id="CLU_031285_4_0_11"/>
<dbReference type="AlphaFoldDB" id="D3Q7W5"/>
<dbReference type="CDD" id="cd13585">
    <property type="entry name" value="PBP2_TMBP_like"/>
    <property type="match status" value="1"/>
</dbReference>
<dbReference type="Proteomes" id="UP000000844">
    <property type="component" value="Chromosome"/>
</dbReference>
<sequence>MFRRTLTRTTALVVTAVLAGGLVACSGSAAEVPQDENARLDIWTRRPPGDPSEQVSKDLAKAFTKKTGIPTKVTAIFDDFETKLQQAASQKDLPDIVINDTAQLGTLVDQGIVREVDPGEVSRTKDISDKAWDATKAFDGKHYAVPFSAQAFALFIRSDWRKAVGAEVPKTWDDLDALAKKFTKDDPDGNGEDDTYGWVVPGSTKRGYASWYLSSFLWSSGADYFSGSGTKLAPAIDSPEAAATLSWFQKSFCDKTVVPGSETAETAAAHPYFDSGTGGMYLTGPYNMARFDEAVGEGKVEVVPLPAGPGGEATALAEGENTYLMAGSANEAGQLKFAEFAASPAGQKIGMNGDENGSIVRLPINTTVDMAAERKDERWQTFNDIYTDASRYVPTVPDWTPFLQSSAKTFNAVASDCEADPESELEALAKDFATELESQRAGG</sequence>
<dbReference type="PANTHER" id="PTHR30061:SF50">
    <property type="entry name" value="MALTOSE_MALTODEXTRIN-BINDING PERIPLASMIC PROTEIN"/>
    <property type="match status" value="1"/>
</dbReference>
<reference evidence="5 6" key="1">
    <citation type="journal article" date="2009" name="Stand. Genomic Sci.">
        <title>Complete genome sequence of Stackebrandtia nassauensis type strain (LLR-40K-21).</title>
        <authorList>
            <person name="Munk C."/>
            <person name="Lapidus A."/>
            <person name="Copeland A."/>
            <person name="Jando M."/>
            <person name="Mayilraj S."/>
            <person name="Glavina Del Rio T."/>
            <person name="Nolan M."/>
            <person name="Chen F."/>
            <person name="Lucas S."/>
            <person name="Tice H."/>
            <person name="Cheng J.F."/>
            <person name="Han C."/>
            <person name="Detter J.C."/>
            <person name="Bruce D."/>
            <person name="Goodwin L."/>
            <person name="Chain P."/>
            <person name="Pitluck S."/>
            <person name="Goker M."/>
            <person name="Ovchinikova G."/>
            <person name="Pati A."/>
            <person name="Ivanova N."/>
            <person name="Mavromatis K."/>
            <person name="Chen A."/>
            <person name="Palaniappan K."/>
            <person name="Land M."/>
            <person name="Hauser L."/>
            <person name="Chang Y.J."/>
            <person name="Jeffries C.D."/>
            <person name="Bristow J."/>
            <person name="Eisen J.A."/>
            <person name="Markowitz V."/>
            <person name="Hugenholtz P."/>
            <person name="Kyrpides N.C."/>
            <person name="Klenk H.P."/>
        </authorList>
    </citation>
    <scope>NUCLEOTIDE SEQUENCE [LARGE SCALE GENOMIC DNA]</scope>
    <source>
        <strain evidence="6">DSM 44728 / CIP 108903 / NRRL B-16338 / NBRC 102104 / LLR-40K-21</strain>
    </source>
</reference>
<dbReference type="GO" id="GO:1901982">
    <property type="term" value="F:maltose binding"/>
    <property type="evidence" value="ECO:0007669"/>
    <property type="project" value="TreeGrafter"/>
</dbReference>
<dbReference type="KEGG" id="sna:Snas_0758"/>
<protein>
    <submittedName>
        <fullName evidence="5">Extracellular solute-binding protein family 1</fullName>
    </submittedName>
</protein>
<evidence type="ECO:0000313" key="5">
    <source>
        <dbReference type="EMBL" id="ADD40470.1"/>
    </source>
</evidence>